<dbReference type="SMART" id="SM00054">
    <property type="entry name" value="EFh"/>
    <property type="match status" value="3"/>
</dbReference>
<dbReference type="InterPro" id="IPR018247">
    <property type="entry name" value="EF_Hand_1_Ca_BS"/>
</dbReference>
<protein>
    <recommendedName>
        <fullName evidence="4">EF-hand domain-containing protein</fullName>
    </recommendedName>
</protein>
<dbReference type="Gene3D" id="1.10.238.10">
    <property type="entry name" value="EF-hand"/>
    <property type="match status" value="1"/>
</dbReference>
<dbReference type="InterPro" id="IPR011992">
    <property type="entry name" value="EF-hand-dom_pair"/>
</dbReference>
<organism evidence="5">
    <name type="scientific">Fibrocapsa japonica</name>
    <dbReference type="NCBI Taxonomy" id="94617"/>
    <lineage>
        <taxon>Eukaryota</taxon>
        <taxon>Sar</taxon>
        <taxon>Stramenopiles</taxon>
        <taxon>Ochrophyta</taxon>
        <taxon>Raphidophyceae</taxon>
        <taxon>Chattonellales</taxon>
        <taxon>Chattonellaceae</taxon>
        <taxon>Fibrocapsa</taxon>
    </lineage>
</organism>
<dbReference type="Pfam" id="PF13499">
    <property type="entry name" value="EF-hand_7"/>
    <property type="match status" value="1"/>
</dbReference>
<dbReference type="PRINTS" id="PR01362">
    <property type="entry name" value="CALFLAGIN"/>
</dbReference>
<dbReference type="AlphaFoldDB" id="A0A7S2UYA6"/>
<feature type="domain" description="EF-hand" evidence="4">
    <location>
        <begin position="92"/>
        <end position="127"/>
    </location>
</feature>
<keyword evidence="3" id="KW-0106">Calcium</keyword>
<evidence type="ECO:0000256" key="2">
    <source>
        <dbReference type="ARBA" id="ARBA00022737"/>
    </source>
</evidence>
<gene>
    <name evidence="5" type="ORF">FJAP1339_LOCUS5480</name>
</gene>
<feature type="domain" description="EF-hand" evidence="4">
    <location>
        <begin position="9"/>
        <end position="44"/>
    </location>
</feature>
<accession>A0A7S2UYA6</accession>
<dbReference type="InterPro" id="IPR002048">
    <property type="entry name" value="EF_hand_dom"/>
</dbReference>
<keyword evidence="2" id="KW-0677">Repeat</keyword>
<keyword evidence="1" id="KW-0479">Metal-binding</keyword>
<feature type="domain" description="EF-hand" evidence="4">
    <location>
        <begin position="128"/>
        <end position="163"/>
    </location>
</feature>
<dbReference type="InterPro" id="IPR003299">
    <property type="entry name" value="Calflagin-bd"/>
</dbReference>
<reference evidence="5" key="1">
    <citation type="submission" date="2021-01" db="EMBL/GenBank/DDBJ databases">
        <authorList>
            <person name="Corre E."/>
            <person name="Pelletier E."/>
            <person name="Niang G."/>
            <person name="Scheremetjew M."/>
            <person name="Finn R."/>
            <person name="Kale V."/>
            <person name="Holt S."/>
            <person name="Cochrane G."/>
            <person name="Meng A."/>
            <person name="Brown T."/>
            <person name="Cohen L."/>
        </authorList>
    </citation>
    <scope>NUCLEOTIDE SEQUENCE</scope>
    <source>
        <strain evidence="5">CCMP1661</strain>
    </source>
</reference>
<dbReference type="EMBL" id="HBHR01011365">
    <property type="protein sequence ID" value="CAD9862948.1"/>
    <property type="molecule type" value="Transcribed_RNA"/>
</dbReference>
<name>A0A7S2UYA6_9STRA</name>
<evidence type="ECO:0000259" key="4">
    <source>
        <dbReference type="PROSITE" id="PS50222"/>
    </source>
</evidence>
<sequence length="172" mass="19890">MVKQMLGKDKREVLMSIWNVLDFNGNGKVSLAEIDRMVVMFQDMDCYDNFFKGMNNKPALMRAYKATITGEQSDGDDWVSKREFPILLRNLYMFNRLWRIFDEIDTGDDRRIDLNEFKAGMAKLGNFLEEENAATEFAKIDTNGGGQVLFDEFCAYLVEILECKDDQIADMS</sequence>
<dbReference type="SUPFAM" id="SSF47473">
    <property type="entry name" value="EF-hand"/>
    <property type="match status" value="1"/>
</dbReference>
<evidence type="ECO:0000256" key="3">
    <source>
        <dbReference type="ARBA" id="ARBA00022837"/>
    </source>
</evidence>
<dbReference type="PROSITE" id="PS00018">
    <property type="entry name" value="EF_HAND_1"/>
    <property type="match status" value="1"/>
</dbReference>
<dbReference type="CDD" id="cd00051">
    <property type="entry name" value="EFh"/>
    <property type="match status" value="1"/>
</dbReference>
<evidence type="ECO:0000313" key="5">
    <source>
        <dbReference type="EMBL" id="CAD9862948.1"/>
    </source>
</evidence>
<dbReference type="GO" id="GO:0005509">
    <property type="term" value="F:calcium ion binding"/>
    <property type="evidence" value="ECO:0007669"/>
    <property type="project" value="InterPro"/>
</dbReference>
<proteinExistence type="predicted"/>
<dbReference type="PROSITE" id="PS50222">
    <property type="entry name" value="EF_HAND_2"/>
    <property type="match status" value="3"/>
</dbReference>
<evidence type="ECO:0000256" key="1">
    <source>
        <dbReference type="ARBA" id="ARBA00022723"/>
    </source>
</evidence>